<dbReference type="EMBL" id="LXQA011326021">
    <property type="protein sequence ID" value="MCI93320.1"/>
    <property type="molecule type" value="Genomic_DNA"/>
</dbReference>
<dbReference type="AlphaFoldDB" id="A0A392W3T7"/>
<evidence type="ECO:0000313" key="2">
    <source>
        <dbReference type="EMBL" id="MCI93320.1"/>
    </source>
</evidence>
<proteinExistence type="predicted"/>
<name>A0A392W3T7_9FABA</name>
<keyword evidence="3" id="KW-1185">Reference proteome</keyword>
<organism evidence="2 3">
    <name type="scientific">Trifolium medium</name>
    <dbReference type="NCBI Taxonomy" id="97028"/>
    <lineage>
        <taxon>Eukaryota</taxon>
        <taxon>Viridiplantae</taxon>
        <taxon>Streptophyta</taxon>
        <taxon>Embryophyta</taxon>
        <taxon>Tracheophyta</taxon>
        <taxon>Spermatophyta</taxon>
        <taxon>Magnoliopsida</taxon>
        <taxon>eudicotyledons</taxon>
        <taxon>Gunneridae</taxon>
        <taxon>Pentapetalae</taxon>
        <taxon>rosids</taxon>
        <taxon>fabids</taxon>
        <taxon>Fabales</taxon>
        <taxon>Fabaceae</taxon>
        <taxon>Papilionoideae</taxon>
        <taxon>50 kb inversion clade</taxon>
        <taxon>NPAAA clade</taxon>
        <taxon>Hologalegina</taxon>
        <taxon>IRL clade</taxon>
        <taxon>Trifolieae</taxon>
        <taxon>Trifolium</taxon>
    </lineage>
</organism>
<reference evidence="2 3" key="1">
    <citation type="journal article" date="2018" name="Front. Plant Sci.">
        <title>Red Clover (Trifolium pratense) and Zigzag Clover (T. medium) - A Picture of Genomic Similarities and Differences.</title>
        <authorList>
            <person name="Dluhosova J."/>
            <person name="Istvanek J."/>
            <person name="Nedelnik J."/>
            <person name="Repkova J."/>
        </authorList>
    </citation>
    <scope>NUCLEOTIDE SEQUENCE [LARGE SCALE GENOMIC DNA]</scope>
    <source>
        <strain evidence="3">cv. 10/8</strain>
        <tissue evidence="2">Leaf</tissue>
    </source>
</reference>
<protein>
    <recommendedName>
        <fullName evidence="4">Cellular nucleic acid-binding protein</fullName>
    </recommendedName>
</protein>
<dbReference type="Proteomes" id="UP000265520">
    <property type="component" value="Unassembled WGS sequence"/>
</dbReference>
<feature type="region of interest" description="Disordered" evidence="1">
    <location>
        <begin position="26"/>
        <end position="58"/>
    </location>
</feature>
<sequence length="58" mass="6224">MLVNKSRICDKDSKAKANYYKAVNEKRGRYVGRGKPYSRGGKKSDEGGTSGGRGGGVK</sequence>
<evidence type="ECO:0000256" key="1">
    <source>
        <dbReference type="SAM" id="MobiDB-lite"/>
    </source>
</evidence>
<feature type="compositionally biased region" description="Gly residues" evidence="1">
    <location>
        <begin position="48"/>
        <end position="58"/>
    </location>
</feature>
<feature type="non-terminal residue" evidence="2">
    <location>
        <position position="58"/>
    </location>
</feature>
<comment type="caution">
    <text evidence="2">The sequence shown here is derived from an EMBL/GenBank/DDBJ whole genome shotgun (WGS) entry which is preliminary data.</text>
</comment>
<evidence type="ECO:0000313" key="3">
    <source>
        <dbReference type="Proteomes" id="UP000265520"/>
    </source>
</evidence>
<accession>A0A392W3T7</accession>
<evidence type="ECO:0008006" key="4">
    <source>
        <dbReference type="Google" id="ProtNLM"/>
    </source>
</evidence>